<keyword evidence="3" id="KW-1185">Reference proteome</keyword>
<keyword evidence="1" id="KW-0732">Signal</keyword>
<gene>
    <name evidence="2" type="ORF">C8P68_11262</name>
</gene>
<evidence type="ECO:0000313" key="2">
    <source>
        <dbReference type="EMBL" id="PTQ92462.1"/>
    </source>
</evidence>
<sequence>MKKILALLILGIIFTNSSYSQQRDTTKHKESDNHRMNRFIRQRLGIDSIKAEQVDAIQATYKAGIARVASSGLSEDQRRRAIDSLMRQKNARLAAILTLEQQAKIIPSTERSKEKSTVTKKQ</sequence>
<protein>
    <recommendedName>
        <fullName evidence="4">LTXXQ motif family protein</fullName>
    </recommendedName>
</protein>
<dbReference type="Proteomes" id="UP000244168">
    <property type="component" value="Unassembled WGS sequence"/>
</dbReference>
<evidence type="ECO:0008006" key="4">
    <source>
        <dbReference type="Google" id="ProtNLM"/>
    </source>
</evidence>
<evidence type="ECO:0000313" key="3">
    <source>
        <dbReference type="Proteomes" id="UP000244168"/>
    </source>
</evidence>
<accession>A0A2T5J4N2</accession>
<name>A0A2T5J4N2_9SPHI</name>
<dbReference type="RefSeq" id="WP_107831654.1">
    <property type="nucleotide sequence ID" value="NZ_CP160205.1"/>
</dbReference>
<reference evidence="2 3" key="1">
    <citation type="submission" date="2018-04" db="EMBL/GenBank/DDBJ databases">
        <title>Genomic Encyclopedia of Archaeal and Bacterial Type Strains, Phase II (KMG-II): from individual species to whole genera.</title>
        <authorList>
            <person name="Goeker M."/>
        </authorList>
    </citation>
    <scope>NUCLEOTIDE SEQUENCE [LARGE SCALE GENOMIC DNA]</scope>
    <source>
        <strain evidence="2 3">DSM 26809</strain>
    </source>
</reference>
<organism evidence="2 3">
    <name type="scientific">Mucilaginibacter yixingensis</name>
    <dbReference type="NCBI Taxonomy" id="1295612"/>
    <lineage>
        <taxon>Bacteria</taxon>
        <taxon>Pseudomonadati</taxon>
        <taxon>Bacteroidota</taxon>
        <taxon>Sphingobacteriia</taxon>
        <taxon>Sphingobacteriales</taxon>
        <taxon>Sphingobacteriaceae</taxon>
        <taxon>Mucilaginibacter</taxon>
    </lineage>
</organism>
<dbReference type="AlphaFoldDB" id="A0A2T5J4N2"/>
<feature type="chain" id="PRO_5015672842" description="LTXXQ motif family protein" evidence="1">
    <location>
        <begin position="21"/>
        <end position="122"/>
    </location>
</feature>
<dbReference type="EMBL" id="QAOQ01000012">
    <property type="protein sequence ID" value="PTQ92462.1"/>
    <property type="molecule type" value="Genomic_DNA"/>
</dbReference>
<evidence type="ECO:0000256" key="1">
    <source>
        <dbReference type="SAM" id="SignalP"/>
    </source>
</evidence>
<proteinExistence type="predicted"/>
<comment type="caution">
    <text evidence="2">The sequence shown here is derived from an EMBL/GenBank/DDBJ whole genome shotgun (WGS) entry which is preliminary data.</text>
</comment>
<feature type="signal peptide" evidence="1">
    <location>
        <begin position="1"/>
        <end position="20"/>
    </location>
</feature>